<comment type="caution">
    <text evidence="5">The sequence shown here is derived from an EMBL/GenBank/DDBJ whole genome shotgun (WGS) entry which is preliminary data.</text>
</comment>
<keyword evidence="6" id="KW-1185">Reference proteome</keyword>
<proteinExistence type="inferred from homology"/>
<evidence type="ECO:0000256" key="2">
    <source>
        <dbReference type="SAM" id="Phobius"/>
    </source>
</evidence>
<evidence type="ECO:0000256" key="1">
    <source>
        <dbReference type="ARBA" id="ARBA00007797"/>
    </source>
</evidence>
<protein>
    <submittedName>
        <fullName evidence="5">Maturation and nuclear export of 40S ribosomal subunits interacting protein</fullName>
    </submittedName>
</protein>
<gene>
    <name evidence="5" type="primary">NOC4</name>
    <name evidence="5" type="ORF">LTR24_004287</name>
</gene>
<organism evidence="5 6">
    <name type="scientific">Lithohypha guttulata</name>
    <dbReference type="NCBI Taxonomy" id="1690604"/>
    <lineage>
        <taxon>Eukaryota</taxon>
        <taxon>Fungi</taxon>
        <taxon>Dikarya</taxon>
        <taxon>Ascomycota</taxon>
        <taxon>Pezizomycotina</taxon>
        <taxon>Eurotiomycetes</taxon>
        <taxon>Chaetothyriomycetidae</taxon>
        <taxon>Chaetothyriales</taxon>
        <taxon>Trichomeriaceae</taxon>
        <taxon>Lithohypha</taxon>
    </lineage>
</organism>
<reference evidence="5 6" key="1">
    <citation type="submission" date="2023-08" db="EMBL/GenBank/DDBJ databases">
        <title>Black Yeasts Isolated from many extreme environments.</title>
        <authorList>
            <person name="Coleine C."/>
            <person name="Stajich J.E."/>
            <person name="Selbmann L."/>
        </authorList>
    </citation>
    <scope>NUCLEOTIDE SEQUENCE [LARGE SCALE GENOMIC DNA]</scope>
    <source>
        <strain evidence="5 6">CCFEE 5885</strain>
    </source>
</reference>
<evidence type="ECO:0000313" key="5">
    <source>
        <dbReference type="EMBL" id="KAK5093434.1"/>
    </source>
</evidence>
<dbReference type="PANTHER" id="PTHR12455:SF0">
    <property type="entry name" value="NUCLEOLAR COMPLEX PROTEIN 4 HOMOLOG"/>
    <property type="match status" value="1"/>
</dbReference>
<dbReference type="PANTHER" id="PTHR12455">
    <property type="entry name" value="NUCLEOLAR COMPLEX PROTEIN 4"/>
    <property type="match status" value="1"/>
</dbReference>
<dbReference type="InterPro" id="IPR027193">
    <property type="entry name" value="Noc4"/>
</dbReference>
<feature type="chain" id="PRO_5045829762" evidence="3">
    <location>
        <begin position="21"/>
        <end position="533"/>
    </location>
</feature>
<sequence length="533" mass="58816">MKVLSIALVGISLLATIVVGKPIDSTAEVEPEIHAGAVDIPPPNVPLHGCVPAMGSCAEDKNCCSNKCIGWPVYACGGGRADAEINEVDDVDSRSVEMSDEVQTEDSQEEELVSMPVEDTAPARGNVAVTNAGANRCIPDPGSCGKDGNCCSKMCRWNMMMGYICIPNNGEWGNAAEADVIHGADSKTTDTLISIREEADSTACALDLKWCDEDKDCCSKFCRWGWLNSVFNQTCQHSEVDPEDSSKSCIPPGGSCGDTLSAPMSKAQKKALLKKLQDPSVLSSLRRPEILMDFFTDCLSLSPPDLSLAVPALQGLFQLIISRNLDYPLFYPRLYSLLDNNILHSKHRSKLLRHLDGFLAPTNHIPAATIASFIKRLSRLALFAPPAAIIAIVPFIYNLLKAYPTCTFMLHRNPYPPYTKTKEDLGLDPYDPEQTDPQRTGAMDSSLWELHTLQDHYNPTVASICRIISEQFTKQQYNLEDFLDHGYVTMLESELKKDGKGEPVVEWRIPKQLFEKEDGVEAKDLLLDTWSFY</sequence>
<feature type="transmembrane region" description="Helical" evidence="2">
    <location>
        <begin position="380"/>
        <end position="400"/>
    </location>
</feature>
<feature type="signal peptide" evidence="3">
    <location>
        <begin position="1"/>
        <end position="20"/>
    </location>
</feature>
<keyword evidence="3" id="KW-0732">Signal</keyword>
<keyword evidence="2" id="KW-0812">Transmembrane</keyword>
<evidence type="ECO:0000259" key="4">
    <source>
        <dbReference type="Pfam" id="PF03914"/>
    </source>
</evidence>
<evidence type="ECO:0000256" key="3">
    <source>
        <dbReference type="SAM" id="SignalP"/>
    </source>
</evidence>
<feature type="domain" description="CCAAT-binding factor" evidence="4">
    <location>
        <begin position="310"/>
        <end position="463"/>
    </location>
</feature>
<accession>A0ABR0KCS0</accession>
<dbReference type="InterPro" id="IPR005612">
    <property type="entry name" value="CCAAT-binding_factor"/>
</dbReference>
<keyword evidence="2" id="KW-0472">Membrane</keyword>
<evidence type="ECO:0000313" key="6">
    <source>
        <dbReference type="Proteomes" id="UP001345013"/>
    </source>
</evidence>
<comment type="similarity">
    <text evidence="1">Belongs to the CBF/MAK21 family.</text>
</comment>
<name>A0ABR0KCS0_9EURO</name>
<keyword evidence="2" id="KW-1133">Transmembrane helix</keyword>
<dbReference type="Proteomes" id="UP001345013">
    <property type="component" value="Unassembled WGS sequence"/>
</dbReference>
<dbReference type="Pfam" id="PF03914">
    <property type="entry name" value="CBF"/>
    <property type="match status" value="1"/>
</dbReference>
<dbReference type="EMBL" id="JAVRRG010000043">
    <property type="protein sequence ID" value="KAK5093434.1"/>
    <property type="molecule type" value="Genomic_DNA"/>
</dbReference>